<dbReference type="SUPFAM" id="SSF55347">
    <property type="entry name" value="Glyceraldehyde-3-phosphate dehydrogenase-like, C-terminal domain"/>
    <property type="match status" value="1"/>
</dbReference>
<dbReference type="InterPro" id="IPR055170">
    <property type="entry name" value="GFO_IDH_MocA-like_dom"/>
</dbReference>
<dbReference type="AlphaFoldDB" id="K8XI80"/>
<dbReference type="PANTHER" id="PTHR43818:SF11">
    <property type="entry name" value="BCDNA.GH03377"/>
    <property type="match status" value="1"/>
</dbReference>
<sequence>MGILGSGNIFGRYLEGLAGFPALEVVRVADVDLARAESAAAEFGVPAAGGPEALYADPAVDIIVNLTPPNYHYATIIAGLEAGKSVYVEKPVATTLSDGRKVLEVAAMSPGLLGSAPDTFLGSAVQTARRAIDDGLIGSPIGATAFVRHSRAETWHPDPTFLFVEGGGPVLDMGPYYLAALVNCLGPVADVYSAGRIGSPVRKVTSADRQVDSIDVTVDTHTSSVLTLASGVVVSTVMSFDIWNTELPRIEIYGTDGVLSLPNPNTFDGDVRIKRHTDDDWAVLEPAVPLFGKFGTPEQFRRGLGVQDLADALDGADLRVNPEFAFHTLEVLSAMETSSRERRVIDIDSTCARPAPRY</sequence>
<dbReference type="Proteomes" id="UP000005951">
    <property type="component" value="Unassembled WGS sequence"/>
</dbReference>
<accession>K8XI80</accession>
<evidence type="ECO:0000259" key="3">
    <source>
        <dbReference type="Pfam" id="PF22725"/>
    </source>
</evidence>
<dbReference type="PANTHER" id="PTHR43818">
    <property type="entry name" value="BCDNA.GH03377"/>
    <property type="match status" value="1"/>
</dbReference>
<name>K8XI80_RHOOP</name>
<dbReference type="GO" id="GO:0000166">
    <property type="term" value="F:nucleotide binding"/>
    <property type="evidence" value="ECO:0007669"/>
    <property type="project" value="InterPro"/>
</dbReference>
<dbReference type="InterPro" id="IPR000683">
    <property type="entry name" value="Gfo/Idh/MocA-like_OxRdtase_N"/>
</dbReference>
<protein>
    <submittedName>
        <fullName evidence="4">Oxidoreductase domain-containing protein</fullName>
    </submittedName>
</protein>
<evidence type="ECO:0000256" key="1">
    <source>
        <dbReference type="ARBA" id="ARBA00023002"/>
    </source>
</evidence>
<comment type="caution">
    <text evidence="4">The sequence shown here is derived from an EMBL/GenBank/DDBJ whole genome shotgun (WGS) entry which is preliminary data.</text>
</comment>
<dbReference type="SUPFAM" id="SSF51735">
    <property type="entry name" value="NAD(P)-binding Rossmann-fold domains"/>
    <property type="match status" value="1"/>
</dbReference>
<dbReference type="InterPro" id="IPR050463">
    <property type="entry name" value="Gfo/Idh/MocA_oxidrdct_glycsds"/>
</dbReference>
<proteinExistence type="predicted"/>
<reference evidence="4 5" key="1">
    <citation type="journal article" date="2013" name="Genome Announc.">
        <title>Draft Genome Sequence of Rhodococcus opacus Strain M213 Shows a Diverse Catabolic Potential.</title>
        <authorList>
            <person name="Pathak A."/>
            <person name="Green S.J."/>
            <person name="Ogram A."/>
            <person name="Chauhan A."/>
        </authorList>
    </citation>
    <scope>NUCLEOTIDE SEQUENCE [LARGE SCALE GENOMIC DNA]</scope>
    <source>
        <strain evidence="4 5">M213</strain>
    </source>
</reference>
<dbReference type="EMBL" id="AJYC02000191">
    <property type="protein sequence ID" value="EKT76815.1"/>
    <property type="molecule type" value="Genomic_DNA"/>
</dbReference>
<feature type="domain" description="Gfo/Idh/MocA-like oxidoreductase N-terminal" evidence="2">
    <location>
        <begin position="2"/>
        <end position="107"/>
    </location>
</feature>
<evidence type="ECO:0000313" key="5">
    <source>
        <dbReference type="Proteomes" id="UP000005951"/>
    </source>
</evidence>
<organism evidence="4 5">
    <name type="scientific">Rhodococcus opacus M213</name>
    <dbReference type="NCBI Taxonomy" id="1129896"/>
    <lineage>
        <taxon>Bacteria</taxon>
        <taxon>Bacillati</taxon>
        <taxon>Actinomycetota</taxon>
        <taxon>Actinomycetes</taxon>
        <taxon>Mycobacteriales</taxon>
        <taxon>Nocardiaceae</taxon>
        <taxon>Rhodococcus</taxon>
    </lineage>
</organism>
<dbReference type="Gene3D" id="3.30.360.10">
    <property type="entry name" value="Dihydrodipicolinate Reductase, domain 2"/>
    <property type="match status" value="1"/>
</dbReference>
<dbReference type="GO" id="GO:0016491">
    <property type="term" value="F:oxidoreductase activity"/>
    <property type="evidence" value="ECO:0007669"/>
    <property type="project" value="UniProtKB-KW"/>
</dbReference>
<feature type="domain" description="GFO/IDH/MocA-like oxidoreductase" evidence="3">
    <location>
        <begin position="125"/>
        <end position="259"/>
    </location>
</feature>
<evidence type="ECO:0000313" key="4">
    <source>
        <dbReference type="EMBL" id="EKT76815.1"/>
    </source>
</evidence>
<keyword evidence="1" id="KW-0560">Oxidoreductase</keyword>
<gene>
    <name evidence="4" type="ORF">WSS_A40755</name>
</gene>
<dbReference type="Pfam" id="PF22725">
    <property type="entry name" value="GFO_IDH_MocA_C3"/>
    <property type="match status" value="1"/>
</dbReference>
<dbReference type="Pfam" id="PF01408">
    <property type="entry name" value="GFO_IDH_MocA"/>
    <property type="match status" value="1"/>
</dbReference>
<dbReference type="Gene3D" id="3.40.50.720">
    <property type="entry name" value="NAD(P)-binding Rossmann-like Domain"/>
    <property type="match status" value="1"/>
</dbReference>
<dbReference type="InterPro" id="IPR036291">
    <property type="entry name" value="NAD(P)-bd_dom_sf"/>
</dbReference>
<evidence type="ECO:0000259" key="2">
    <source>
        <dbReference type="Pfam" id="PF01408"/>
    </source>
</evidence>